<name>A0A6C0U0G5_9GAMM</name>
<dbReference type="EMBL" id="CP048711">
    <property type="protein sequence ID" value="QIB65602.1"/>
    <property type="molecule type" value="Genomic_DNA"/>
</dbReference>
<evidence type="ECO:0000313" key="1">
    <source>
        <dbReference type="EMBL" id="QIB65602.1"/>
    </source>
</evidence>
<organism evidence="1 2">
    <name type="scientific">Kineobactrum salinum</name>
    <dbReference type="NCBI Taxonomy" id="2708301"/>
    <lineage>
        <taxon>Bacteria</taxon>
        <taxon>Pseudomonadati</taxon>
        <taxon>Pseudomonadota</taxon>
        <taxon>Gammaproteobacteria</taxon>
        <taxon>Cellvibrionales</taxon>
        <taxon>Halieaceae</taxon>
        <taxon>Kineobactrum</taxon>
    </lineage>
</organism>
<accession>A0A6C0U0G5</accession>
<proteinExistence type="predicted"/>
<dbReference type="Proteomes" id="UP000477680">
    <property type="component" value="Chromosome"/>
</dbReference>
<dbReference type="RefSeq" id="WP_163494947.1">
    <property type="nucleotide sequence ID" value="NZ_CP048711.1"/>
</dbReference>
<protein>
    <submittedName>
        <fullName evidence="1">Uncharacterized protein</fullName>
    </submittedName>
</protein>
<reference evidence="1 2" key="1">
    <citation type="submission" date="2020-02" db="EMBL/GenBank/DDBJ databases">
        <title>Genome sequencing for Kineobactrum sp. M2.</title>
        <authorList>
            <person name="Park S.-J."/>
        </authorList>
    </citation>
    <scope>NUCLEOTIDE SEQUENCE [LARGE SCALE GENOMIC DNA]</scope>
    <source>
        <strain evidence="1 2">M2</strain>
    </source>
</reference>
<sequence>MIEQLNEQKLREQFCAQVRLHRHTKGMMMLETPFTYLDGDQYLLDLSDTMTGSLRVSDGGTP</sequence>
<dbReference type="AlphaFoldDB" id="A0A6C0U0G5"/>
<dbReference type="KEGG" id="kim:G3T16_09475"/>
<gene>
    <name evidence="1" type="ORF">G3T16_09475</name>
</gene>
<evidence type="ECO:0000313" key="2">
    <source>
        <dbReference type="Proteomes" id="UP000477680"/>
    </source>
</evidence>
<keyword evidence="2" id="KW-1185">Reference proteome</keyword>